<name>A0A399EXQ0_9DEIN</name>
<proteinExistence type="predicted"/>
<dbReference type="EC" id="2.1.1.-" evidence="2"/>
<dbReference type="InterPro" id="IPR006342">
    <property type="entry name" value="FkbM_mtfrase"/>
</dbReference>
<keyword evidence="2" id="KW-0808">Transferase</keyword>
<accession>A0A399EXQ0</accession>
<dbReference type="InterPro" id="IPR052514">
    <property type="entry name" value="SAM-dependent_MTase"/>
</dbReference>
<dbReference type="CDD" id="cd02440">
    <property type="entry name" value="AdoMet_MTases"/>
    <property type="match status" value="1"/>
</dbReference>
<dbReference type="Gene3D" id="3.40.50.150">
    <property type="entry name" value="Vaccinia Virus protein VP39"/>
    <property type="match status" value="1"/>
</dbReference>
<feature type="domain" description="Methyltransferase FkbM" evidence="1">
    <location>
        <begin position="60"/>
        <end position="219"/>
    </location>
</feature>
<sequence>MWRTYSVALPKGESWVGVHGQKMWLNLDDRTQLSIAVGTHEKEAFELFRAMIKPGQTIVDIGANVGFYTLAAARAVGPQGRVIAFEPEPNNCKRIRRNLEANGHRNVTLCQMAVSDRSGRAELFLGSDCGIHSLLRERASGEALEVEMVSLDDYFERHDLTPDLIKIDAEGVELQVLRGMQRTLARHPNIAVICEIYDPNPEVVRRKKAEAVALLEAHGLRVSEVVAYEASTLIYASRMPLPSLQSKTNIRGPTLAALLEPWEKVCLWWGSTGYVPLPL</sequence>
<keyword evidence="2" id="KW-0489">Methyltransferase</keyword>
<comment type="caution">
    <text evidence="2">The sequence shown here is derived from an EMBL/GenBank/DDBJ whole genome shotgun (WGS) entry which is preliminary data.</text>
</comment>
<dbReference type="InterPro" id="IPR029063">
    <property type="entry name" value="SAM-dependent_MTases_sf"/>
</dbReference>
<dbReference type="GO" id="GO:0008168">
    <property type="term" value="F:methyltransferase activity"/>
    <property type="evidence" value="ECO:0007669"/>
    <property type="project" value="UniProtKB-KW"/>
</dbReference>
<evidence type="ECO:0000259" key="1">
    <source>
        <dbReference type="Pfam" id="PF05050"/>
    </source>
</evidence>
<dbReference type="NCBIfam" id="TIGR01444">
    <property type="entry name" value="fkbM_fam"/>
    <property type="match status" value="1"/>
</dbReference>
<keyword evidence="3" id="KW-1185">Reference proteome</keyword>
<gene>
    <name evidence="2" type="primary">fkbM</name>
    <name evidence="2" type="ORF">Mrose_00859</name>
</gene>
<dbReference type="EMBL" id="QWLA01000010">
    <property type="protein sequence ID" value="RIH88450.1"/>
    <property type="molecule type" value="Genomic_DNA"/>
</dbReference>
<dbReference type="SUPFAM" id="SSF53335">
    <property type="entry name" value="S-adenosyl-L-methionine-dependent methyltransferases"/>
    <property type="match status" value="1"/>
</dbReference>
<reference evidence="2 3" key="1">
    <citation type="submission" date="2018-08" db="EMBL/GenBank/DDBJ databases">
        <title>Meiothermus roseus NBRC 110900 genome sequencing project.</title>
        <authorList>
            <person name="Da Costa M.S."/>
            <person name="Albuquerque L."/>
            <person name="Raposo P."/>
            <person name="Froufe H.J.C."/>
            <person name="Barroso C.S."/>
            <person name="Egas C."/>
        </authorList>
    </citation>
    <scope>NUCLEOTIDE SEQUENCE [LARGE SCALE GENOMIC DNA]</scope>
    <source>
        <strain evidence="2 3">NBRC 110900</strain>
    </source>
</reference>
<dbReference type="PANTHER" id="PTHR34203:SF15">
    <property type="entry name" value="SLL1173 PROTEIN"/>
    <property type="match status" value="1"/>
</dbReference>
<evidence type="ECO:0000313" key="2">
    <source>
        <dbReference type="EMBL" id="RIH88450.1"/>
    </source>
</evidence>
<dbReference type="Proteomes" id="UP000265341">
    <property type="component" value="Unassembled WGS sequence"/>
</dbReference>
<organism evidence="2 3">
    <name type="scientific">Calidithermus roseus</name>
    <dbReference type="NCBI Taxonomy" id="1644118"/>
    <lineage>
        <taxon>Bacteria</taxon>
        <taxon>Thermotogati</taxon>
        <taxon>Deinococcota</taxon>
        <taxon>Deinococci</taxon>
        <taxon>Thermales</taxon>
        <taxon>Thermaceae</taxon>
        <taxon>Calidithermus</taxon>
    </lineage>
</organism>
<dbReference type="GO" id="GO:0032259">
    <property type="term" value="P:methylation"/>
    <property type="evidence" value="ECO:0007669"/>
    <property type="project" value="UniProtKB-KW"/>
</dbReference>
<dbReference type="RefSeq" id="WP_182482667.1">
    <property type="nucleotide sequence ID" value="NZ_QWLA01000010.1"/>
</dbReference>
<dbReference type="PANTHER" id="PTHR34203">
    <property type="entry name" value="METHYLTRANSFERASE, FKBM FAMILY PROTEIN"/>
    <property type="match status" value="1"/>
</dbReference>
<protein>
    <submittedName>
        <fullName evidence="2">31-O-demethyl-FK506 methyltransferase FkbM</fullName>
        <ecNumber evidence="2">2.1.1.-</ecNumber>
    </submittedName>
</protein>
<dbReference type="AlphaFoldDB" id="A0A399EXQ0"/>
<evidence type="ECO:0000313" key="3">
    <source>
        <dbReference type="Proteomes" id="UP000265341"/>
    </source>
</evidence>
<dbReference type="Pfam" id="PF05050">
    <property type="entry name" value="Methyltransf_21"/>
    <property type="match status" value="1"/>
</dbReference>